<dbReference type="PROSITE" id="PS50931">
    <property type="entry name" value="HTH_LYSR"/>
    <property type="match status" value="1"/>
</dbReference>
<name>A0ABY4S141_AQUTE</name>
<keyword evidence="7" id="KW-1185">Reference proteome</keyword>
<dbReference type="Gene3D" id="3.40.190.290">
    <property type="match status" value="1"/>
</dbReference>
<dbReference type="EMBL" id="CP097635">
    <property type="protein sequence ID" value="URI07111.1"/>
    <property type="molecule type" value="Genomic_DNA"/>
</dbReference>
<keyword evidence="4" id="KW-0804">Transcription</keyword>
<dbReference type="InterPro" id="IPR000847">
    <property type="entry name" value="LysR_HTH_N"/>
</dbReference>
<sequence>MELRHLRYFTALAECLNFTRAAERVHVTQSTLSHQIRQLEDELGHELFDRVGRRVLLTEAGETFLGYASKALREVDQGLGELKRSAGALSGEVRIGATHTFNLGFVPECLAAFMARHPTVKISVDELAADAIAQRLLDGALDVGIAYQPSEPGLLWFEPLYHEEMVLVVGAAHALAGRRRVRMVELHKQPLVMLPRVFTTRVMLDACLASCGAEPLVAAEMNTIAPMIDLVARTGLAAIVSRQAVPARADIRTVPLESPTPMRTPGLLWKREARQSAAVKSFAREIRKAALGRSLQPSTP</sequence>
<evidence type="ECO:0000313" key="7">
    <source>
        <dbReference type="Proteomes" id="UP001056201"/>
    </source>
</evidence>
<dbReference type="Gene3D" id="1.10.10.10">
    <property type="entry name" value="Winged helix-like DNA-binding domain superfamily/Winged helix DNA-binding domain"/>
    <property type="match status" value="1"/>
</dbReference>
<organism evidence="6 7">
    <name type="scientific">Aquincola tertiaricarbonis</name>
    <dbReference type="NCBI Taxonomy" id="391953"/>
    <lineage>
        <taxon>Bacteria</taxon>
        <taxon>Pseudomonadati</taxon>
        <taxon>Pseudomonadota</taxon>
        <taxon>Betaproteobacteria</taxon>
        <taxon>Burkholderiales</taxon>
        <taxon>Sphaerotilaceae</taxon>
        <taxon>Aquincola</taxon>
    </lineage>
</organism>
<evidence type="ECO:0000313" key="6">
    <source>
        <dbReference type="EMBL" id="URI07111.1"/>
    </source>
</evidence>
<protein>
    <submittedName>
        <fullName evidence="6">LysR substrate-binding domain-containing protein</fullName>
    </submittedName>
</protein>
<evidence type="ECO:0000259" key="5">
    <source>
        <dbReference type="PROSITE" id="PS50931"/>
    </source>
</evidence>
<evidence type="ECO:0000256" key="3">
    <source>
        <dbReference type="ARBA" id="ARBA00023125"/>
    </source>
</evidence>
<dbReference type="InterPro" id="IPR050950">
    <property type="entry name" value="HTH-type_LysR_regulators"/>
</dbReference>
<dbReference type="Pfam" id="PF03466">
    <property type="entry name" value="LysR_substrate"/>
    <property type="match status" value="1"/>
</dbReference>
<dbReference type="SUPFAM" id="SSF53850">
    <property type="entry name" value="Periplasmic binding protein-like II"/>
    <property type="match status" value="1"/>
</dbReference>
<dbReference type="Pfam" id="PF00126">
    <property type="entry name" value="HTH_1"/>
    <property type="match status" value="1"/>
</dbReference>
<accession>A0ABY4S141</accession>
<dbReference type="Proteomes" id="UP001056201">
    <property type="component" value="Chromosome 1"/>
</dbReference>
<feature type="domain" description="HTH lysR-type" evidence="5">
    <location>
        <begin position="1"/>
        <end position="58"/>
    </location>
</feature>
<dbReference type="CDD" id="cd05466">
    <property type="entry name" value="PBP2_LTTR_substrate"/>
    <property type="match status" value="1"/>
</dbReference>
<dbReference type="SUPFAM" id="SSF46785">
    <property type="entry name" value="Winged helix' DNA-binding domain"/>
    <property type="match status" value="1"/>
</dbReference>
<dbReference type="PRINTS" id="PR00039">
    <property type="entry name" value="HTHLYSR"/>
</dbReference>
<comment type="similarity">
    <text evidence="1">Belongs to the LysR transcriptional regulatory family.</text>
</comment>
<keyword evidence="2" id="KW-0805">Transcription regulation</keyword>
<evidence type="ECO:0000256" key="2">
    <source>
        <dbReference type="ARBA" id="ARBA00023015"/>
    </source>
</evidence>
<gene>
    <name evidence="6" type="ORF">MW290_00355</name>
</gene>
<keyword evidence="3" id="KW-0238">DNA-binding</keyword>
<dbReference type="RefSeq" id="WP_250195376.1">
    <property type="nucleotide sequence ID" value="NZ_CP097635.1"/>
</dbReference>
<dbReference type="InterPro" id="IPR005119">
    <property type="entry name" value="LysR_subst-bd"/>
</dbReference>
<reference evidence="6" key="1">
    <citation type="submission" date="2022-05" db="EMBL/GenBank/DDBJ databases">
        <title>An RpoN-dependent PEP-CTERM gene is involved in floc formation of an Aquincola tertiaricarbonis strain.</title>
        <authorList>
            <person name="Qiu D."/>
            <person name="Xia M."/>
        </authorList>
    </citation>
    <scope>NUCLEOTIDE SEQUENCE</scope>
    <source>
        <strain evidence="6">RN12</strain>
    </source>
</reference>
<evidence type="ECO:0000256" key="1">
    <source>
        <dbReference type="ARBA" id="ARBA00009437"/>
    </source>
</evidence>
<evidence type="ECO:0000256" key="4">
    <source>
        <dbReference type="ARBA" id="ARBA00023163"/>
    </source>
</evidence>
<dbReference type="InterPro" id="IPR036390">
    <property type="entry name" value="WH_DNA-bd_sf"/>
</dbReference>
<dbReference type="PANTHER" id="PTHR30419">
    <property type="entry name" value="HTH-TYPE TRANSCRIPTIONAL REGULATOR YBHD"/>
    <property type="match status" value="1"/>
</dbReference>
<dbReference type="InterPro" id="IPR036388">
    <property type="entry name" value="WH-like_DNA-bd_sf"/>
</dbReference>
<proteinExistence type="inferred from homology"/>